<protein>
    <submittedName>
        <fullName evidence="3">Uncharacterized protein</fullName>
    </submittedName>
</protein>
<proteinExistence type="predicted"/>
<keyword evidence="2" id="KW-0812">Transmembrane</keyword>
<sequence length="145" mass="15366">VCSSDLVRKKTFNMFLQRSVFGLLLSAFAIECAIFSINNRYSNRNTLNSIKIENGLIKLGGRFKRDADAPATTTPLAPADQSVGTLSATPGSTSTGASNGQNKPTPATAHEPEVTVHTSVLNGTQKSNQAFIHWIGDGKGKGTSE</sequence>
<feature type="region of interest" description="Disordered" evidence="1">
    <location>
        <begin position="67"/>
        <end position="112"/>
    </location>
</feature>
<gene>
    <name evidence="3" type="primary">ORF161789</name>
</gene>
<evidence type="ECO:0000313" key="3">
    <source>
        <dbReference type="EMBL" id="CEK87860.1"/>
    </source>
</evidence>
<evidence type="ECO:0000256" key="2">
    <source>
        <dbReference type="SAM" id="Phobius"/>
    </source>
</evidence>
<keyword evidence="2" id="KW-0472">Membrane</keyword>
<feature type="compositionally biased region" description="Low complexity" evidence="1">
    <location>
        <begin position="69"/>
        <end position="100"/>
    </location>
</feature>
<organism evidence="3">
    <name type="scientific">Arion vulgaris</name>
    <dbReference type="NCBI Taxonomy" id="1028688"/>
    <lineage>
        <taxon>Eukaryota</taxon>
        <taxon>Metazoa</taxon>
        <taxon>Spiralia</taxon>
        <taxon>Lophotrochozoa</taxon>
        <taxon>Mollusca</taxon>
        <taxon>Gastropoda</taxon>
        <taxon>Heterobranchia</taxon>
        <taxon>Euthyneura</taxon>
        <taxon>Panpulmonata</taxon>
        <taxon>Eupulmonata</taxon>
        <taxon>Stylommatophora</taxon>
        <taxon>Helicina</taxon>
        <taxon>Arionoidea</taxon>
        <taxon>Arionidae</taxon>
        <taxon>Arion</taxon>
    </lineage>
</organism>
<accession>A0A0B7B6X9</accession>
<dbReference type="AlphaFoldDB" id="A0A0B7B6X9"/>
<feature type="non-terminal residue" evidence="3">
    <location>
        <position position="1"/>
    </location>
</feature>
<evidence type="ECO:0000256" key="1">
    <source>
        <dbReference type="SAM" id="MobiDB-lite"/>
    </source>
</evidence>
<name>A0A0B7B6X9_9EUPU</name>
<reference evidence="3" key="1">
    <citation type="submission" date="2014-12" db="EMBL/GenBank/DDBJ databases">
        <title>Insight into the proteome of Arion vulgaris.</title>
        <authorList>
            <person name="Aradska J."/>
            <person name="Bulat T."/>
            <person name="Smidak R."/>
            <person name="Sarate P."/>
            <person name="Gangsoo J."/>
            <person name="Sialana F."/>
            <person name="Bilban M."/>
            <person name="Lubec G."/>
        </authorList>
    </citation>
    <scope>NUCLEOTIDE SEQUENCE</scope>
    <source>
        <tissue evidence="3">Skin</tissue>
    </source>
</reference>
<feature type="non-terminal residue" evidence="3">
    <location>
        <position position="145"/>
    </location>
</feature>
<keyword evidence="2" id="KW-1133">Transmembrane helix</keyword>
<feature type="transmembrane region" description="Helical" evidence="2">
    <location>
        <begin position="20"/>
        <end position="37"/>
    </location>
</feature>
<dbReference type="EMBL" id="HACG01040995">
    <property type="protein sequence ID" value="CEK87860.1"/>
    <property type="molecule type" value="Transcribed_RNA"/>
</dbReference>